<comment type="similarity">
    <text evidence="5">Belongs to the FMN-dependent alpha-hydroxy acid dehydrogenase family.</text>
</comment>
<evidence type="ECO:0000256" key="6">
    <source>
        <dbReference type="ARBA" id="ARBA00029325"/>
    </source>
</evidence>
<accession>A0A8K0EAQ6</accession>
<dbReference type="AlphaFoldDB" id="A0A8K0EAQ6"/>
<dbReference type="SUPFAM" id="SSF63829">
    <property type="entry name" value="Calcium-dependent phosphotriesterase"/>
    <property type="match status" value="1"/>
</dbReference>
<keyword evidence="13" id="KW-1185">Reference proteome</keyword>
<dbReference type="Gene3D" id="2.120.10.30">
    <property type="entry name" value="TolB, C-terminal domain"/>
    <property type="match status" value="1"/>
</dbReference>
<feature type="transmembrane region" description="Helical" evidence="10">
    <location>
        <begin position="140"/>
        <end position="162"/>
    </location>
</feature>
<feature type="region of interest" description="Disordered" evidence="9">
    <location>
        <begin position="173"/>
        <end position="279"/>
    </location>
</feature>
<reference evidence="12" key="1">
    <citation type="submission" date="2022-01" db="EMBL/GenBank/DDBJ databases">
        <authorList>
            <person name="Braso-Vives M."/>
        </authorList>
    </citation>
    <scope>NUCLEOTIDE SEQUENCE</scope>
</reference>
<dbReference type="Pfam" id="PF01070">
    <property type="entry name" value="FMN_dh"/>
    <property type="match status" value="1"/>
</dbReference>
<dbReference type="PANTHER" id="PTHR10578">
    <property type="entry name" value="S -2-HYDROXY-ACID OXIDASE-RELATED"/>
    <property type="match status" value="1"/>
</dbReference>
<evidence type="ECO:0000256" key="7">
    <source>
        <dbReference type="ARBA" id="ARBA00029327"/>
    </source>
</evidence>
<keyword evidence="3" id="KW-0677">Repeat</keyword>
<evidence type="ECO:0000313" key="12">
    <source>
        <dbReference type="EMBL" id="CAH1246233.1"/>
    </source>
</evidence>
<dbReference type="PANTHER" id="PTHR10578:SF149">
    <property type="entry name" value="2-HYDROXYACID OXIDASE 2"/>
    <property type="match status" value="1"/>
</dbReference>
<evidence type="ECO:0000313" key="13">
    <source>
        <dbReference type="Proteomes" id="UP000838412"/>
    </source>
</evidence>
<dbReference type="GO" id="GO:0010181">
    <property type="term" value="F:FMN binding"/>
    <property type="evidence" value="ECO:0007669"/>
    <property type="project" value="InterPro"/>
</dbReference>
<dbReference type="FunFam" id="3.20.20.70:FF:000056">
    <property type="entry name" value="hydroxyacid oxidase 2"/>
    <property type="match status" value="1"/>
</dbReference>
<dbReference type="EC" id="1.1.3.15" evidence="2"/>
<keyword evidence="10" id="KW-0472">Membrane</keyword>
<dbReference type="GO" id="GO:0003973">
    <property type="term" value="F:(S)-2-hydroxy-acid oxidase activity"/>
    <property type="evidence" value="ECO:0007669"/>
    <property type="project" value="UniProtKB-EC"/>
</dbReference>
<evidence type="ECO:0000259" key="11">
    <source>
        <dbReference type="PROSITE" id="PS51349"/>
    </source>
</evidence>
<dbReference type="PROSITE" id="PS51349">
    <property type="entry name" value="FMN_HYDROXY_ACID_DH_2"/>
    <property type="match status" value="1"/>
</dbReference>
<dbReference type="Gene3D" id="2.40.10.500">
    <property type="match status" value="1"/>
</dbReference>
<proteinExistence type="inferred from homology"/>
<keyword evidence="4" id="KW-0560">Oxidoreductase</keyword>
<evidence type="ECO:0000256" key="1">
    <source>
        <dbReference type="ARBA" id="ARBA00001917"/>
    </source>
</evidence>
<dbReference type="GO" id="GO:0001561">
    <property type="term" value="P:fatty acid alpha-oxidation"/>
    <property type="evidence" value="ECO:0007669"/>
    <property type="project" value="TreeGrafter"/>
</dbReference>
<evidence type="ECO:0000256" key="3">
    <source>
        <dbReference type="ARBA" id="ARBA00022737"/>
    </source>
</evidence>
<feature type="domain" description="FMN hydroxy acid dehydrogenase" evidence="11">
    <location>
        <begin position="547"/>
        <end position="859"/>
    </location>
</feature>
<feature type="repeat" description="NHL" evidence="8">
    <location>
        <begin position="295"/>
        <end position="338"/>
    </location>
</feature>
<dbReference type="InterPro" id="IPR012133">
    <property type="entry name" value="Alpha-hydoxy_acid_DH_FMN"/>
</dbReference>
<evidence type="ECO:0000256" key="10">
    <source>
        <dbReference type="SAM" id="Phobius"/>
    </source>
</evidence>
<dbReference type="PROSITE" id="PS00557">
    <property type="entry name" value="FMN_HYDROXY_ACID_DH_1"/>
    <property type="match status" value="1"/>
</dbReference>
<evidence type="ECO:0000256" key="4">
    <source>
        <dbReference type="ARBA" id="ARBA00023002"/>
    </source>
</evidence>
<evidence type="ECO:0000256" key="5">
    <source>
        <dbReference type="ARBA" id="ARBA00024042"/>
    </source>
</evidence>
<keyword evidence="10" id="KW-1133">Transmembrane helix</keyword>
<dbReference type="SUPFAM" id="SSF51395">
    <property type="entry name" value="FMN-linked oxidoreductases"/>
    <property type="match status" value="1"/>
</dbReference>
<keyword evidence="10" id="KW-0812">Transmembrane</keyword>
<dbReference type="Gene3D" id="3.20.20.70">
    <property type="entry name" value="Aldolase class I"/>
    <property type="match status" value="2"/>
</dbReference>
<feature type="region of interest" description="Disordered" evidence="9">
    <location>
        <begin position="68"/>
        <end position="118"/>
    </location>
</feature>
<feature type="repeat" description="NHL" evidence="8">
    <location>
        <begin position="484"/>
        <end position="527"/>
    </location>
</feature>
<comment type="catalytic activity">
    <reaction evidence="7">
        <text>2-hydroxyoctanoate + O2 = 2-oxooctanoate + H2O2</text>
        <dbReference type="Rhea" id="RHEA:67940"/>
        <dbReference type="ChEBI" id="CHEBI:15379"/>
        <dbReference type="ChEBI" id="CHEBI:16240"/>
        <dbReference type="ChEBI" id="CHEBI:133514"/>
        <dbReference type="ChEBI" id="CHEBI:176689"/>
    </reaction>
    <physiologicalReaction direction="left-to-right" evidence="7">
        <dbReference type="Rhea" id="RHEA:67941"/>
    </physiologicalReaction>
</comment>
<evidence type="ECO:0000256" key="2">
    <source>
        <dbReference type="ARBA" id="ARBA00013087"/>
    </source>
</evidence>
<dbReference type="InterPro" id="IPR011042">
    <property type="entry name" value="6-blade_b-propeller_TolB-like"/>
</dbReference>
<comment type="catalytic activity">
    <reaction evidence="6">
        <text>a (2S)-2-hydroxycarboxylate + O2 = a 2-oxocarboxylate + H2O2</text>
        <dbReference type="Rhea" id="RHEA:16789"/>
        <dbReference type="ChEBI" id="CHEBI:15379"/>
        <dbReference type="ChEBI" id="CHEBI:16240"/>
        <dbReference type="ChEBI" id="CHEBI:35179"/>
        <dbReference type="ChEBI" id="CHEBI:58123"/>
        <dbReference type="EC" id="1.1.3.15"/>
    </reaction>
    <physiologicalReaction direction="left-to-right" evidence="6">
        <dbReference type="Rhea" id="RHEA:16790"/>
    </physiologicalReaction>
</comment>
<feature type="compositionally biased region" description="Polar residues" evidence="9">
    <location>
        <begin position="189"/>
        <end position="232"/>
    </location>
</feature>
<dbReference type="PROSITE" id="PS51125">
    <property type="entry name" value="NHL"/>
    <property type="match status" value="2"/>
</dbReference>
<dbReference type="InterPro" id="IPR013785">
    <property type="entry name" value="Aldolase_TIM"/>
</dbReference>
<protein>
    <recommendedName>
        <fullName evidence="2">(S)-2-hydroxy-acid oxidase</fullName>
        <ecNumber evidence="2">1.1.3.15</ecNumber>
    </recommendedName>
</protein>
<dbReference type="InterPro" id="IPR001258">
    <property type="entry name" value="NHL_repeat"/>
</dbReference>
<feature type="compositionally biased region" description="Polar residues" evidence="9">
    <location>
        <begin position="251"/>
        <end position="276"/>
    </location>
</feature>
<name>A0A8K0EAQ6_BRALA</name>
<dbReference type="InterPro" id="IPR037396">
    <property type="entry name" value="FMN_HAD"/>
</dbReference>
<comment type="cofactor">
    <cofactor evidence="1">
        <name>FMN</name>
        <dbReference type="ChEBI" id="CHEBI:58210"/>
    </cofactor>
</comment>
<dbReference type="GO" id="GO:0005782">
    <property type="term" value="C:peroxisomal matrix"/>
    <property type="evidence" value="ECO:0007669"/>
    <property type="project" value="TreeGrafter"/>
</dbReference>
<dbReference type="InterPro" id="IPR000262">
    <property type="entry name" value="FMN-dep_DH"/>
</dbReference>
<sequence length="880" mass="96388">MAKRLIPELTCVVDFEKEARKKLSDFAWQLYSRPGDKGQTYRDNIDAFKRDIDIEPYAVTDMFDNETYQAGKTGSDPDVQELHKQFPNPTHGDSENSRKDRGVHEAQNPPNVHVSPAELQPNLVYGGANRYQPAPEAYRCYWLAALVVSLFLVGAITTGILITMHHSNHGIQTDGTNTPNLGIIDDTDPSSLGSTPGTNPPNLGSTHGTNTPNLRNINGTDPPNIAGSTHVNNPPILRSTDVTNPPVFGTTHRTNPPNPASTHGNKPPNLGSTDGTSPPILCTNLVKTQNKDKAQNTFGGAGEGPCHFRIVGGLAVSSTNNIFVTDELDKRIQVFSMNSAFLRSFSTGNMSPQNIATGRNDSLWVVLQERLEKFLYQISQEGHVLAKCKFAGRPTVHGLGVDKLSDKIILTIDETFGARTGTVMVWFAPTRDHTPQKMPSCRFTKFPLTERQSRKFKSVAVDKKGDIFIVEKGILRYDKDGGDLSKFGGCRPGAGKLFGPSGICVDSLGRIIVANTFKDRVVMFTTEGCRVSTVAKVKRPEHVAIGYRLIPRNLRDVSIRDTAVTVLGTKLDFPVAIAPTAMQRLAHPDAELATAKGVDSVNTGMILSSWANHSLEEVAEAAPCGVRWFYMLFFKDRRLRRHMLERAQQAGYTAIVLTVDQPSFSFYRHEKPTLPPVPVRYPNAYYKGDPVGLVGTVEVEEHLRATVKVPGTWEDVEWIRKNTGLPVVLKGILSVEDAKTAVQLGVDAVYVSNHGGRQMDGLPATIDVLPDIVRAVDGKAEVYVDGGVRTGTDVLKALALGVRCVFIGRPALWGLACNGAEGVAEVLRIMRDELSLAMARAGCAKVADITSSHVVHESYYLYRQLRHPRTINGKKLKSKY</sequence>
<dbReference type="InterPro" id="IPR008259">
    <property type="entry name" value="FMN_hydac_DH_AS"/>
</dbReference>
<dbReference type="CDD" id="cd02809">
    <property type="entry name" value="alpha_hydroxyacid_oxid_FMN"/>
    <property type="match status" value="1"/>
</dbReference>
<dbReference type="Proteomes" id="UP000838412">
    <property type="component" value="Chromosome 15"/>
</dbReference>
<evidence type="ECO:0000256" key="9">
    <source>
        <dbReference type="SAM" id="MobiDB-lite"/>
    </source>
</evidence>
<organism evidence="12 13">
    <name type="scientific">Branchiostoma lanceolatum</name>
    <name type="common">Common lancelet</name>
    <name type="synonym">Amphioxus lanceolatum</name>
    <dbReference type="NCBI Taxonomy" id="7740"/>
    <lineage>
        <taxon>Eukaryota</taxon>
        <taxon>Metazoa</taxon>
        <taxon>Chordata</taxon>
        <taxon>Cephalochordata</taxon>
        <taxon>Leptocardii</taxon>
        <taxon>Amphioxiformes</taxon>
        <taxon>Branchiostomatidae</taxon>
        <taxon>Branchiostoma</taxon>
    </lineage>
</organism>
<gene>
    <name evidence="12" type="primary">HAO1</name>
    <name evidence="12" type="ORF">BLAG_LOCUS8330</name>
</gene>
<dbReference type="OrthoDB" id="5970528at2759"/>
<evidence type="ECO:0000256" key="8">
    <source>
        <dbReference type="PROSITE-ProRule" id="PRU00504"/>
    </source>
</evidence>
<dbReference type="EMBL" id="OV696700">
    <property type="protein sequence ID" value="CAH1246233.1"/>
    <property type="molecule type" value="Genomic_DNA"/>
</dbReference>
<feature type="compositionally biased region" description="Basic and acidic residues" evidence="9">
    <location>
        <begin position="92"/>
        <end position="104"/>
    </location>
</feature>